<comment type="catalytic activity">
    <reaction evidence="1 18">
        <text>a 1,2-diacyl-sn-glycero-3-phosphate + CTP + H(+) = a CDP-1,2-diacyl-sn-glycerol + diphosphate</text>
        <dbReference type="Rhea" id="RHEA:16229"/>
        <dbReference type="ChEBI" id="CHEBI:15378"/>
        <dbReference type="ChEBI" id="CHEBI:33019"/>
        <dbReference type="ChEBI" id="CHEBI:37563"/>
        <dbReference type="ChEBI" id="CHEBI:58332"/>
        <dbReference type="ChEBI" id="CHEBI:58608"/>
        <dbReference type="EC" id="2.7.7.41"/>
    </reaction>
</comment>
<sequence length="337" mass="35927">MPETPESAPPAAAPEHEAPRTARRPARGRAGSARGEVEAAIHDIENTVHNLEAKAREMDARIEARAGRSLTKAIFFGLVLGLALLFSLIVLKQLFMIFVAALVAFTVYELASALRFAGRDIPRIPLVIAAIGVVPPAFYLGAPGLWWAFLAGVAFVSLWRIVETARPAMRQPGVSLRTDLAAGVFVLSYVPLLAGFAVVMTAQPGGEWWVLAYLIVVIAIDTGAYASGVLFGKHPMAPRISPKKTWEGFAGSVVAATLAGILLAVLMIGTEWWVGLILALTLVGVATLGDLTESLIKRDLGIKDISTWLPGHGGFLDRLDSMLPSTIAAYVIFTLLG</sequence>
<dbReference type="RefSeq" id="WP_255158959.1">
    <property type="nucleotide sequence ID" value="NZ_CP101497.1"/>
</dbReference>
<evidence type="ECO:0000256" key="10">
    <source>
        <dbReference type="ARBA" id="ARBA00022679"/>
    </source>
</evidence>
<dbReference type="GO" id="GO:0016779">
    <property type="term" value="F:nucleotidyltransferase activity"/>
    <property type="evidence" value="ECO:0007669"/>
    <property type="project" value="UniProtKB-KW"/>
</dbReference>
<feature type="transmembrane region" description="Helical" evidence="21">
    <location>
        <begin position="145"/>
        <end position="162"/>
    </location>
</feature>
<evidence type="ECO:0000313" key="23">
    <source>
        <dbReference type="Proteomes" id="UP001060039"/>
    </source>
</evidence>
<evidence type="ECO:0000256" key="21">
    <source>
        <dbReference type="SAM" id="Phobius"/>
    </source>
</evidence>
<evidence type="ECO:0000256" key="19">
    <source>
        <dbReference type="SAM" id="Coils"/>
    </source>
</evidence>
<evidence type="ECO:0000313" key="22">
    <source>
        <dbReference type="EMBL" id="UTT61818.1"/>
    </source>
</evidence>
<evidence type="ECO:0000256" key="9">
    <source>
        <dbReference type="ARBA" id="ARBA00022516"/>
    </source>
</evidence>
<feature type="transmembrane region" description="Helical" evidence="21">
    <location>
        <begin position="248"/>
        <end position="266"/>
    </location>
</feature>
<dbReference type="Pfam" id="PF01148">
    <property type="entry name" value="CTP_transf_1"/>
    <property type="match status" value="1"/>
</dbReference>
<accession>A0ABY5FUS5</accession>
<feature type="region of interest" description="Disordered" evidence="20">
    <location>
        <begin position="1"/>
        <end position="30"/>
    </location>
</feature>
<comment type="pathway">
    <text evidence="3 18">Phospholipid metabolism; CDP-diacylglycerol biosynthesis; CDP-diacylglycerol from sn-glycerol 3-phosphate: step 3/3.</text>
</comment>
<feature type="transmembrane region" description="Helical" evidence="21">
    <location>
        <begin position="70"/>
        <end position="89"/>
    </location>
</feature>
<comment type="similarity">
    <text evidence="5 18">Belongs to the CDS family.</text>
</comment>
<evidence type="ECO:0000256" key="20">
    <source>
        <dbReference type="SAM" id="MobiDB-lite"/>
    </source>
</evidence>
<evidence type="ECO:0000256" key="13">
    <source>
        <dbReference type="ARBA" id="ARBA00022989"/>
    </source>
</evidence>
<evidence type="ECO:0000256" key="14">
    <source>
        <dbReference type="ARBA" id="ARBA00023098"/>
    </source>
</evidence>
<dbReference type="EC" id="2.7.7.41" evidence="6 18"/>
<feature type="coiled-coil region" evidence="19">
    <location>
        <begin position="34"/>
        <end position="61"/>
    </location>
</feature>
<dbReference type="PANTHER" id="PTHR46382:SF1">
    <property type="entry name" value="PHOSPHATIDATE CYTIDYLYLTRANSFERASE"/>
    <property type="match status" value="1"/>
</dbReference>
<proteinExistence type="inferred from homology"/>
<evidence type="ECO:0000256" key="11">
    <source>
        <dbReference type="ARBA" id="ARBA00022692"/>
    </source>
</evidence>
<dbReference type="Proteomes" id="UP001060039">
    <property type="component" value="Chromosome"/>
</dbReference>
<keyword evidence="10 18" id="KW-0808">Transferase</keyword>
<dbReference type="PROSITE" id="PS01315">
    <property type="entry name" value="CDS"/>
    <property type="match status" value="1"/>
</dbReference>
<evidence type="ECO:0000256" key="4">
    <source>
        <dbReference type="ARBA" id="ARBA00005189"/>
    </source>
</evidence>
<dbReference type="PANTHER" id="PTHR46382">
    <property type="entry name" value="PHOSPHATIDATE CYTIDYLYLTRANSFERASE"/>
    <property type="match status" value="1"/>
</dbReference>
<evidence type="ECO:0000256" key="8">
    <source>
        <dbReference type="ARBA" id="ARBA00022475"/>
    </source>
</evidence>
<evidence type="ECO:0000256" key="12">
    <source>
        <dbReference type="ARBA" id="ARBA00022695"/>
    </source>
</evidence>
<reference evidence="22" key="1">
    <citation type="submission" date="2022-07" db="EMBL/GenBank/DDBJ databases">
        <title>Taxonomic analysis of Microcella humidisoli nov. sp., isolated from riverside soil.</title>
        <authorList>
            <person name="Molina K.M."/>
            <person name="Kim S.B."/>
        </authorList>
    </citation>
    <scope>NUCLEOTIDE SEQUENCE</scope>
    <source>
        <strain evidence="22">MMS21-STM10</strain>
    </source>
</reference>
<keyword evidence="9" id="KW-0444">Lipid biosynthesis</keyword>
<evidence type="ECO:0000256" key="2">
    <source>
        <dbReference type="ARBA" id="ARBA00004651"/>
    </source>
</evidence>
<evidence type="ECO:0000256" key="7">
    <source>
        <dbReference type="ARBA" id="ARBA00019373"/>
    </source>
</evidence>
<feature type="transmembrane region" description="Helical" evidence="21">
    <location>
        <begin position="95"/>
        <end position="114"/>
    </location>
</feature>
<keyword evidence="8" id="KW-1003">Cell membrane</keyword>
<keyword evidence="14" id="KW-0443">Lipid metabolism</keyword>
<evidence type="ECO:0000256" key="1">
    <source>
        <dbReference type="ARBA" id="ARBA00001698"/>
    </source>
</evidence>
<feature type="transmembrane region" description="Helical" evidence="21">
    <location>
        <begin position="272"/>
        <end position="291"/>
    </location>
</feature>
<keyword evidence="17" id="KW-1208">Phospholipid metabolism</keyword>
<feature type="transmembrane region" description="Helical" evidence="21">
    <location>
        <begin position="182"/>
        <end position="202"/>
    </location>
</feature>
<keyword evidence="12 18" id="KW-0548">Nucleotidyltransferase</keyword>
<evidence type="ECO:0000256" key="18">
    <source>
        <dbReference type="RuleBase" id="RU003938"/>
    </source>
</evidence>
<evidence type="ECO:0000256" key="16">
    <source>
        <dbReference type="ARBA" id="ARBA00023209"/>
    </source>
</evidence>
<keyword evidence="15 21" id="KW-0472">Membrane</keyword>
<organism evidence="22 23">
    <name type="scientific">Microcella humidisoli</name>
    <dbReference type="NCBI Taxonomy" id="2963406"/>
    <lineage>
        <taxon>Bacteria</taxon>
        <taxon>Bacillati</taxon>
        <taxon>Actinomycetota</taxon>
        <taxon>Actinomycetes</taxon>
        <taxon>Micrococcales</taxon>
        <taxon>Microbacteriaceae</taxon>
        <taxon>Microcella</taxon>
    </lineage>
</organism>
<gene>
    <name evidence="22" type="ORF">NNL39_09020</name>
</gene>
<keyword evidence="13 21" id="KW-1133">Transmembrane helix</keyword>
<protein>
    <recommendedName>
        <fullName evidence="7 18">Phosphatidate cytidylyltransferase</fullName>
        <ecNumber evidence="6 18">2.7.7.41</ecNumber>
    </recommendedName>
</protein>
<evidence type="ECO:0000256" key="17">
    <source>
        <dbReference type="ARBA" id="ARBA00023264"/>
    </source>
</evidence>
<comment type="pathway">
    <text evidence="4">Lipid metabolism.</text>
</comment>
<evidence type="ECO:0000256" key="3">
    <source>
        <dbReference type="ARBA" id="ARBA00005119"/>
    </source>
</evidence>
<evidence type="ECO:0000256" key="15">
    <source>
        <dbReference type="ARBA" id="ARBA00023136"/>
    </source>
</evidence>
<evidence type="ECO:0000256" key="6">
    <source>
        <dbReference type="ARBA" id="ARBA00012487"/>
    </source>
</evidence>
<dbReference type="InterPro" id="IPR000374">
    <property type="entry name" value="PC_trans"/>
</dbReference>
<feature type="transmembrane region" description="Helical" evidence="21">
    <location>
        <begin position="208"/>
        <end position="227"/>
    </location>
</feature>
<evidence type="ECO:0000256" key="5">
    <source>
        <dbReference type="ARBA" id="ARBA00010185"/>
    </source>
</evidence>
<keyword evidence="16" id="KW-0594">Phospholipid biosynthesis</keyword>
<comment type="subcellular location">
    <subcellularLocation>
        <location evidence="2">Cell membrane</location>
        <topology evidence="2">Multi-pass membrane protein</topology>
    </subcellularLocation>
</comment>
<keyword evidence="19" id="KW-0175">Coiled coil</keyword>
<keyword evidence="11 18" id="KW-0812">Transmembrane</keyword>
<keyword evidence="23" id="KW-1185">Reference proteome</keyword>
<name>A0ABY5FUS5_9MICO</name>
<dbReference type="EMBL" id="CP101497">
    <property type="protein sequence ID" value="UTT61818.1"/>
    <property type="molecule type" value="Genomic_DNA"/>
</dbReference>